<dbReference type="Gene3D" id="2.60.40.1220">
    <property type="match status" value="1"/>
</dbReference>
<evidence type="ECO:0000313" key="5">
    <source>
        <dbReference type="EMBL" id="QAT15064.1"/>
    </source>
</evidence>
<reference evidence="6 8" key="2">
    <citation type="submission" date="2020-12" db="EMBL/GenBank/DDBJ databases">
        <title>FDA dAtabase for Regulatory Grade micrObial Sequences (FDA-ARGOS): Supporting development and validation of Infectious Disease Dx tests.</title>
        <authorList>
            <person name="Kerrigan L."/>
            <person name="Long C."/>
            <person name="Tallon L."/>
            <person name="Sadzewicz L."/>
            <person name="Zhao X."/>
            <person name="Boylan J."/>
            <person name="Ott S."/>
            <person name="Bowen H."/>
            <person name="Vavikolanu K."/>
            <person name="Mehta A."/>
            <person name="Aluvathingal J."/>
            <person name="Nadendla S."/>
            <person name="Yan Y."/>
            <person name="Sichtig H."/>
        </authorList>
    </citation>
    <scope>NUCLEOTIDE SEQUENCE [LARGE SCALE GENOMIC DNA]</scope>
    <source>
        <strain evidence="6 8">FDAARGOS_1026</strain>
    </source>
</reference>
<evidence type="ECO:0000259" key="4">
    <source>
        <dbReference type="Pfam" id="PF04234"/>
    </source>
</evidence>
<evidence type="ECO:0000256" key="3">
    <source>
        <dbReference type="SAM" id="SignalP"/>
    </source>
</evidence>
<reference evidence="5 7" key="1">
    <citation type="submission" date="2019-01" db="EMBL/GenBank/DDBJ databases">
        <title>Brevundimonas diminuta Genome sequencing and assembly.</title>
        <authorList>
            <person name="Chen H."/>
        </authorList>
    </citation>
    <scope>NUCLEOTIDE SEQUENCE [LARGE SCALE GENOMIC DNA]</scope>
    <source>
        <strain evidence="5">ATCC</strain>
        <strain evidence="7">ATCC(B) 19146</strain>
    </source>
</reference>
<keyword evidence="1 3" id="KW-0732">Signal</keyword>
<feature type="chain" id="PRO_5019495328" evidence="3">
    <location>
        <begin position="23"/>
        <end position="131"/>
    </location>
</feature>
<dbReference type="GO" id="GO:0046688">
    <property type="term" value="P:response to copper ion"/>
    <property type="evidence" value="ECO:0007669"/>
    <property type="project" value="InterPro"/>
</dbReference>
<dbReference type="EMBL" id="CP035093">
    <property type="protein sequence ID" value="QAT15064.1"/>
    <property type="molecule type" value="Genomic_DNA"/>
</dbReference>
<evidence type="ECO:0000256" key="2">
    <source>
        <dbReference type="ARBA" id="ARBA00023008"/>
    </source>
</evidence>
<dbReference type="Proteomes" id="UP000287388">
    <property type="component" value="Chromosome"/>
</dbReference>
<dbReference type="GO" id="GO:0042597">
    <property type="term" value="C:periplasmic space"/>
    <property type="evidence" value="ECO:0007669"/>
    <property type="project" value="InterPro"/>
</dbReference>
<dbReference type="Proteomes" id="UP000596117">
    <property type="component" value="Chromosome"/>
</dbReference>
<organism evidence="5 7">
    <name type="scientific">Brevundimonas diminuta</name>
    <name type="common">Pseudomonas diminuta</name>
    <dbReference type="NCBI Taxonomy" id="293"/>
    <lineage>
        <taxon>Bacteria</taxon>
        <taxon>Pseudomonadati</taxon>
        <taxon>Pseudomonadota</taxon>
        <taxon>Alphaproteobacteria</taxon>
        <taxon>Caulobacterales</taxon>
        <taxon>Caulobacteraceae</taxon>
        <taxon>Brevundimonas</taxon>
    </lineage>
</organism>
<dbReference type="AlphaFoldDB" id="A0A410NYR1"/>
<name>A0A410NYR1_BREDI</name>
<dbReference type="EMBL" id="CP066026">
    <property type="protein sequence ID" value="QQB87556.1"/>
    <property type="molecule type" value="Genomic_DNA"/>
</dbReference>
<feature type="signal peptide" evidence="3">
    <location>
        <begin position="1"/>
        <end position="22"/>
    </location>
</feature>
<evidence type="ECO:0000256" key="1">
    <source>
        <dbReference type="ARBA" id="ARBA00022729"/>
    </source>
</evidence>
<proteinExistence type="predicted"/>
<dbReference type="GO" id="GO:0005507">
    <property type="term" value="F:copper ion binding"/>
    <property type="evidence" value="ECO:0007669"/>
    <property type="project" value="InterPro"/>
</dbReference>
<dbReference type="SUPFAM" id="SSF81296">
    <property type="entry name" value="E set domains"/>
    <property type="match status" value="1"/>
</dbReference>
<keyword evidence="2" id="KW-0186">Copper</keyword>
<feature type="domain" description="CopC" evidence="4">
    <location>
        <begin position="45"/>
        <end position="130"/>
    </location>
</feature>
<accession>A0A410NYR1</accession>
<evidence type="ECO:0000313" key="7">
    <source>
        <dbReference type="Proteomes" id="UP000287388"/>
    </source>
</evidence>
<dbReference type="RefSeq" id="WP_046652887.1">
    <property type="nucleotide sequence ID" value="NZ_BJNC01000014.1"/>
</dbReference>
<dbReference type="InterPro" id="IPR014755">
    <property type="entry name" value="Cu-Rt/internalin_Ig-like"/>
</dbReference>
<dbReference type="InterPro" id="IPR007348">
    <property type="entry name" value="CopC_dom"/>
</dbReference>
<dbReference type="KEGG" id="bdm:EQG53_12220"/>
<dbReference type="Pfam" id="PF04234">
    <property type="entry name" value="CopC"/>
    <property type="match status" value="1"/>
</dbReference>
<evidence type="ECO:0000313" key="6">
    <source>
        <dbReference type="EMBL" id="QQB87556.1"/>
    </source>
</evidence>
<keyword evidence="8" id="KW-1185">Reference proteome</keyword>
<evidence type="ECO:0000313" key="8">
    <source>
        <dbReference type="Proteomes" id="UP000596117"/>
    </source>
</evidence>
<sequence>MRYFIPFTIAAAMLASAGAASAQVGDPHAGHGGMAMAAPSSASVLTSPADGSMSSSAPTAFSITFPHAMTLKSLTLTTDGGRPTAVPVQAAAGTKTTVALPALGKGNHVLAWSAEGADGHAMSGVARFMVH</sequence>
<dbReference type="InterPro" id="IPR014756">
    <property type="entry name" value="Ig_E-set"/>
</dbReference>
<protein>
    <submittedName>
        <fullName evidence="5">Copper resistance protein CopC</fullName>
    </submittedName>
</protein>
<gene>
    <name evidence="5" type="ORF">EQG53_12220</name>
    <name evidence="6" type="ORF">I6H83_10235</name>
</gene>